<dbReference type="SUPFAM" id="SSF51197">
    <property type="entry name" value="Clavaminate synthase-like"/>
    <property type="match status" value="1"/>
</dbReference>
<gene>
    <name evidence="2" type="primary">JMJD8</name>
</gene>
<sequence>MALGVRLLLLLALWTLAVPARSLREAGDGGWRRPGPGAPAAVAEEERCTVERRADLSYAEFVQRYAFSRPVILQGLTDNSRFRDLCSRQRLLALFGDSVVRLSTANTYSYQKVDLPFQEYVEQMLHPQDPFSMGNDTLYFFGDNNFTEWASLFRHYSPPPFSLLGTIPAYSFGIAGAGSGVPFHWHGPGFSEVIYGRKRWFLYPPAKTPEFHPNKTTLAWLRDTYPALALSARPLECTIHAGEAPKHRPSRSQGHLTSVTRMQIHTGPTLGLGHPHMLGLNAGLLGPEVAIVLITLMVPLTLFQLPGG</sequence>
<dbReference type="GO" id="GO:0043123">
    <property type="term" value="P:positive regulation of canonical NF-kappaB signal transduction"/>
    <property type="evidence" value="ECO:0007669"/>
    <property type="project" value="Ensembl"/>
</dbReference>
<dbReference type="GO" id="GO:0005634">
    <property type="term" value="C:nucleus"/>
    <property type="evidence" value="ECO:0007669"/>
    <property type="project" value="Ensembl"/>
</dbReference>
<dbReference type="GO" id="GO:1903672">
    <property type="term" value="P:positive regulation of sprouting angiogenesis"/>
    <property type="evidence" value="ECO:0007669"/>
    <property type="project" value="Ensembl"/>
</dbReference>
<dbReference type="GO" id="GO:0005788">
    <property type="term" value="C:endoplasmic reticulum lumen"/>
    <property type="evidence" value="ECO:0007669"/>
    <property type="project" value="Ensembl"/>
</dbReference>
<evidence type="ECO:0000256" key="1">
    <source>
        <dbReference type="SAM" id="SignalP"/>
    </source>
</evidence>
<dbReference type="PANTHER" id="PTHR12480:SF21">
    <property type="entry name" value="JMJC DOMAIN-CONTAINING PROTEIN 8"/>
    <property type="match status" value="1"/>
</dbReference>
<protein>
    <submittedName>
        <fullName evidence="2">Jumonji domain containing 8</fullName>
    </submittedName>
</protein>
<name>A0A8C0DQF8_BALMU</name>
<organism evidence="2">
    <name type="scientific">Balaenoptera musculus</name>
    <name type="common">Blue whale</name>
    <dbReference type="NCBI Taxonomy" id="9771"/>
    <lineage>
        <taxon>Eukaryota</taxon>
        <taxon>Metazoa</taxon>
        <taxon>Chordata</taxon>
        <taxon>Craniata</taxon>
        <taxon>Vertebrata</taxon>
        <taxon>Euteleostomi</taxon>
        <taxon>Mammalia</taxon>
        <taxon>Eutheria</taxon>
        <taxon>Laurasiatheria</taxon>
        <taxon>Artiodactyla</taxon>
        <taxon>Whippomorpha</taxon>
        <taxon>Cetacea</taxon>
        <taxon>Mysticeti</taxon>
        <taxon>Balaenopteridae</taxon>
        <taxon>Balaenoptera</taxon>
    </lineage>
</organism>
<reference evidence="2" key="1">
    <citation type="submission" date="2023-09" db="UniProtKB">
        <authorList>
            <consortium name="Ensembl"/>
        </authorList>
    </citation>
    <scope>IDENTIFICATION</scope>
</reference>
<dbReference type="GO" id="GO:0006110">
    <property type="term" value="P:regulation of glycolytic process"/>
    <property type="evidence" value="ECO:0007669"/>
    <property type="project" value="Ensembl"/>
</dbReference>
<dbReference type="AlphaFoldDB" id="A0A8C0DQF8"/>
<keyword evidence="1" id="KW-0732">Signal</keyword>
<proteinExistence type="predicted"/>
<dbReference type="Gene3D" id="2.60.120.650">
    <property type="entry name" value="Cupin"/>
    <property type="match status" value="1"/>
</dbReference>
<dbReference type="GeneTree" id="ENSGT00390000015438"/>
<evidence type="ECO:0000313" key="2">
    <source>
        <dbReference type="Ensembl" id="ENSBMSP00010025060.1"/>
    </source>
</evidence>
<dbReference type="InterPro" id="IPR050910">
    <property type="entry name" value="JMJD6_ArgDemeth/LysHydrox"/>
</dbReference>
<dbReference type="PANTHER" id="PTHR12480">
    <property type="entry name" value="ARGININE DEMETHYLASE AND LYSYL-HYDROXYLASE JMJD"/>
    <property type="match status" value="1"/>
</dbReference>
<feature type="chain" id="PRO_5034927916" evidence="1">
    <location>
        <begin position="23"/>
        <end position="308"/>
    </location>
</feature>
<accession>A0A8C0DQF8</accession>
<dbReference type="GO" id="GO:0000987">
    <property type="term" value="F:cis-regulatory region sequence-specific DNA binding"/>
    <property type="evidence" value="ECO:0007669"/>
    <property type="project" value="TreeGrafter"/>
</dbReference>
<feature type="signal peptide" evidence="1">
    <location>
        <begin position="1"/>
        <end position="22"/>
    </location>
</feature>
<dbReference type="Ensembl" id="ENSBMST00010027601.1">
    <property type="protein sequence ID" value="ENSBMSP00010025060.1"/>
    <property type="gene ID" value="ENSBMSG00010018207.1"/>
</dbReference>